<evidence type="ECO:0000256" key="8">
    <source>
        <dbReference type="SAM" id="MobiDB-lite"/>
    </source>
</evidence>
<dbReference type="InterPro" id="IPR002081">
    <property type="entry name" value="Cryptochrome/DNA_photolyase_1"/>
</dbReference>
<dbReference type="GO" id="GO:0006139">
    <property type="term" value="P:nucleobase-containing compound metabolic process"/>
    <property type="evidence" value="ECO:0007669"/>
    <property type="project" value="UniProtKB-ARBA"/>
</dbReference>
<comment type="similarity">
    <text evidence="1 7">Belongs to the DNA photolyase class-1 family.</text>
</comment>
<evidence type="ECO:0000256" key="4">
    <source>
        <dbReference type="ARBA" id="ARBA00022991"/>
    </source>
</evidence>
<dbReference type="GO" id="GO:0006950">
    <property type="term" value="P:response to stress"/>
    <property type="evidence" value="ECO:0007669"/>
    <property type="project" value="UniProtKB-ARBA"/>
</dbReference>
<organism evidence="10 11">
    <name type="scientific">Cyclotella atomus</name>
    <dbReference type="NCBI Taxonomy" id="382360"/>
    <lineage>
        <taxon>Eukaryota</taxon>
        <taxon>Sar</taxon>
        <taxon>Stramenopiles</taxon>
        <taxon>Ochrophyta</taxon>
        <taxon>Bacillariophyta</taxon>
        <taxon>Coscinodiscophyceae</taxon>
        <taxon>Thalassiosirophycidae</taxon>
        <taxon>Stephanodiscales</taxon>
        <taxon>Stephanodiscaceae</taxon>
        <taxon>Cyclotella</taxon>
    </lineage>
</organism>
<dbReference type="PRINTS" id="PR00147">
    <property type="entry name" value="DNAPHOTLYASE"/>
</dbReference>
<proteinExistence type="inferred from homology"/>
<dbReference type="EMBL" id="JALLPJ020000371">
    <property type="protein sequence ID" value="KAL3794095.1"/>
    <property type="molecule type" value="Genomic_DNA"/>
</dbReference>
<name>A0ABD3Q164_9STRA</name>
<dbReference type="InterPro" id="IPR036155">
    <property type="entry name" value="Crypto/Photolyase_N_sf"/>
</dbReference>
<feature type="site" description="Electron transfer via tryptophanyl radical" evidence="6">
    <location>
        <position position="500"/>
    </location>
</feature>
<keyword evidence="11" id="KW-1185">Reference proteome</keyword>
<dbReference type="Pfam" id="PF00875">
    <property type="entry name" value="DNA_photolyase"/>
    <property type="match status" value="1"/>
</dbReference>
<accession>A0ABD3Q164</accession>
<dbReference type="InterPro" id="IPR006050">
    <property type="entry name" value="DNA_photolyase_N"/>
</dbReference>
<comment type="caution">
    <text evidence="10">The sequence shown here is derived from an EMBL/GenBank/DDBJ whole genome shotgun (WGS) entry which is preliminary data.</text>
</comment>
<gene>
    <name evidence="10" type="ORF">ACHAWO_010946</name>
</gene>
<dbReference type="InterPro" id="IPR014729">
    <property type="entry name" value="Rossmann-like_a/b/a_fold"/>
</dbReference>
<dbReference type="Proteomes" id="UP001530400">
    <property type="component" value="Unassembled WGS sequence"/>
</dbReference>
<feature type="compositionally biased region" description="Gly residues" evidence="8">
    <location>
        <begin position="586"/>
        <end position="596"/>
    </location>
</feature>
<feature type="site" description="Electron transfer via tryptophanyl radical" evidence="6">
    <location>
        <position position="477"/>
    </location>
</feature>
<keyword evidence="2 5" id="KW-0285">Flavoprotein</keyword>
<evidence type="ECO:0000256" key="6">
    <source>
        <dbReference type="PIRSR" id="PIRSR602081-2"/>
    </source>
</evidence>
<feature type="domain" description="Photolyase/cryptochrome alpha/beta" evidence="9">
    <location>
        <begin position="47"/>
        <end position="219"/>
    </location>
</feature>
<keyword evidence="4 7" id="KW-0157">Chromophore</keyword>
<feature type="binding site" evidence="5">
    <location>
        <position position="337"/>
    </location>
    <ligand>
        <name>FAD</name>
        <dbReference type="ChEBI" id="CHEBI:57692"/>
    </ligand>
</feature>
<dbReference type="SUPFAM" id="SSF48173">
    <property type="entry name" value="Cryptochrome/photolyase FAD-binding domain"/>
    <property type="match status" value="1"/>
</dbReference>
<comment type="cofactor">
    <cofactor evidence="7">
        <name>(6R)-5,10-methylene-5,6,7,8-tetrahydrofolate</name>
        <dbReference type="ChEBI" id="CHEBI:15636"/>
    </cofactor>
    <text evidence="7">Binds 1 5,10-methenyltetrahydrofolate (MTHF) per subunit.</text>
</comment>
<evidence type="ECO:0000313" key="11">
    <source>
        <dbReference type="Proteomes" id="UP001530400"/>
    </source>
</evidence>
<protein>
    <recommendedName>
        <fullName evidence="7">Cryptochrome DASH</fullName>
    </recommendedName>
</protein>
<dbReference type="Pfam" id="PF03441">
    <property type="entry name" value="FAD_binding_7"/>
    <property type="match status" value="1"/>
</dbReference>
<dbReference type="SUPFAM" id="SSF52425">
    <property type="entry name" value="Cryptochrome/photolyase, N-terminal domain"/>
    <property type="match status" value="1"/>
</dbReference>
<dbReference type="PROSITE" id="PS51645">
    <property type="entry name" value="PHR_CRY_ALPHA_BETA"/>
    <property type="match status" value="1"/>
</dbReference>
<keyword evidence="3 5" id="KW-0274">FAD</keyword>
<comment type="cofactor">
    <cofactor evidence="5 7">
        <name>FAD</name>
        <dbReference type="ChEBI" id="CHEBI:57692"/>
    </cofactor>
    <text evidence="5 7">Binds 1 FAD per subunit.</text>
</comment>
<feature type="binding site" evidence="5">
    <location>
        <begin position="490"/>
        <end position="492"/>
    </location>
    <ligand>
        <name>FAD</name>
        <dbReference type="ChEBI" id="CHEBI:57692"/>
    </ligand>
</feature>
<dbReference type="NCBIfam" id="TIGR02765">
    <property type="entry name" value="crypto_DASH"/>
    <property type="match status" value="1"/>
</dbReference>
<evidence type="ECO:0000313" key="10">
    <source>
        <dbReference type="EMBL" id="KAL3794095.1"/>
    </source>
</evidence>
<dbReference type="AlphaFoldDB" id="A0ABD3Q164"/>
<feature type="site" description="Electron transfer via tryptophanyl radical" evidence="6">
    <location>
        <position position="424"/>
    </location>
</feature>
<dbReference type="InterPro" id="IPR005101">
    <property type="entry name" value="Cryptochr/Photolyase_FAD-bd"/>
</dbReference>
<dbReference type="PROSITE" id="PS00394">
    <property type="entry name" value="DNA_PHOTOLYASES_1_1"/>
    <property type="match status" value="1"/>
</dbReference>
<feature type="region of interest" description="Disordered" evidence="8">
    <location>
        <begin position="570"/>
        <end position="642"/>
    </location>
</feature>
<evidence type="ECO:0000256" key="3">
    <source>
        <dbReference type="ARBA" id="ARBA00022827"/>
    </source>
</evidence>
<sequence>MTISSYLHHRTLFTTLLIAVIQPRPASSLLAIPHSRRFSTTLTMSTLNFHWFRQTDLRLHDNPALCRTVELATGKPTKKIVGAPPVESKKNGLLPVYIFDERLFGSNVQFKSGERLKHNTSIKCSARRAKFLLESIKDLRYNLEKRGSGLVVALGEPEKVLASIAAEACKSGEIVMNVVCQEEVCSEELAVDKAVRASLAKVMKSGSKFNFETVWGSTMYDPTTLPFDQGVFGIPDTFTPFRNKVEKSCEIGVPLDVPDDKDLALPMDVKTILSDGSQCSLTYMPTLADLGYNEEDIAEVSTVHPSTALPENYRGGETFALARVKDYIWTKDLLKIYFDTRNGMIGSDYSTKFAPWLSLGNVSPRYIAQECAKYEKARVQNKSTYWVVFELLWRDYFKFFAKKHGDNIFYMNGTIGEKAGKRKWGMDPKLIQAWKDGMTGYPLVDANMRELKATGFMSNRGRQNVASFFAIDMNMDWRYGAWHFEETLLDFDVHSNWGNWCAAAGMTGGRLNRFNIVKQSKDYDFGGEYVRLWCPELKNVPDKYVHSPWQMSASEMEMCGVKIGPGRDYPSPIVDPNVTPRAVMNDGGGGRGGGRGGRGKGGRGGGKGNHGRDNSNPNRGKGQRQDMKSLKTGTYRFDSKYV</sequence>
<dbReference type="PANTHER" id="PTHR11455:SF22">
    <property type="entry name" value="CRYPTOCHROME DASH"/>
    <property type="match status" value="1"/>
</dbReference>
<evidence type="ECO:0000256" key="5">
    <source>
        <dbReference type="PIRSR" id="PIRSR602081-1"/>
    </source>
</evidence>
<dbReference type="InterPro" id="IPR036134">
    <property type="entry name" value="Crypto/Photolyase_FAD-like_sf"/>
</dbReference>
<comment type="function">
    <text evidence="7">May have a photoreceptor function.</text>
</comment>
<dbReference type="InterPro" id="IPR014133">
    <property type="entry name" value="Cry_DASH"/>
</dbReference>
<evidence type="ECO:0000256" key="2">
    <source>
        <dbReference type="ARBA" id="ARBA00022630"/>
    </source>
</evidence>
<dbReference type="Gene3D" id="1.25.40.80">
    <property type="match status" value="1"/>
</dbReference>
<evidence type="ECO:0000259" key="9">
    <source>
        <dbReference type="PROSITE" id="PS51645"/>
    </source>
</evidence>
<dbReference type="InterPro" id="IPR018394">
    <property type="entry name" value="DNA_photolyase_1_CS_C"/>
</dbReference>
<reference evidence="10 11" key="1">
    <citation type="submission" date="2024-10" db="EMBL/GenBank/DDBJ databases">
        <title>Updated reference genomes for cyclostephanoid diatoms.</title>
        <authorList>
            <person name="Roberts W.R."/>
            <person name="Alverson A.J."/>
        </authorList>
    </citation>
    <scope>NUCLEOTIDE SEQUENCE [LARGE SCALE GENOMIC DNA]</scope>
    <source>
        <strain evidence="10 11">AJA010-31</strain>
    </source>
</reference>
<evidence type="ECO:0000256" key="7">
    <source>
        <dbReference type="RuleBase" id="RU367151"/>
    </source>
</evidence>
<dbReference type="Gene3D" id="3.40.50.620">
    <property type="entry name" value="HUPs"/>
    <property type="match status" value="1"/>
</dbReference>
<evidence type="ECO:0000256" key="1">
    <source>
        <dbReference type="ARBA" id="ARBA00005862"/>
    </source>
</evidence>
<dbReference type="Gene3D" id="1.10.579.10">
    <property type="entry name" value="DNA Cyclobutane Dipyrimidine Photolyase, subunit A, domain 3"/>
    <property type="match status" value="1"/>
</dbReference>
<dbReference type="PANTHER" id="PTHR11455">
    <property type="entry name" value="CRYPTOCHROME"/>
    <property type="match status" value="1"/>
</dbReference>